<keyword evidence="6" id="KW-0808">Transferase</keyword>
<dbReference type="Proteomes" id="UP001164746">
    <property type="component" value="Chromosome 2"/>
</dbReference>
<comment type="subcellular location">
    <subcellularLocation>
        <location evidence="1">Membrane</location>
        <topology evidence="1">Single-pass type II membrane protein</topology>
    </subcellularLocation>
</comment>
<dbReference type="InterPro" id="IPR003378">
    <property type="entry name" value="Fringe-like_glycosylTrfase"/>
</dbReference>
<evidence type="ECO:0000256" key="12">
    <source>
        <dbReference type="SAM" id="SignalP"/>
    </source>
</evidence>
<gene>
    <name evidence="14" type="ORF">MAR_028356</name>
</gene>
<keyword evidence="11" id="KW-0472">Membrane</keyword>
<dbReference type="Gene3D" id="3.90.550.50">
    <property type="match status" value="1"/>
</dbReference>
<protein>
    <recommendedName>
        <fullName evidence="4">N-acetylgalactosaminide beta-1,3-galactosyltransferase</fullName>
        <ecNumber evidence="4">2.4.1.122</ecNumber>
    </recommendedName>
</protein>
<dbReference type="PANTHER" id="PTHR23033">
    <property type="entry name" value="BETA1,3-GALACTOSYLTRANSFERASE"/>
    <property type="match status" value="1"/>
</dbReference>
<keyword evidence="15" id="KW-1185">Reference proteome</keyword>
<feature type="signal peptide" evidence="12">
    <location>
        <begin position="1"/>
        <end position="19"/>
    </location>
</feature>
<accession>A0ABY7DFA9</accession>
<dbReference type="EC" id="2.4.1.122" evidence="4"/>
<organism evidence="14 15">
    <name type="scientific">Mya arenaria</name>
    <name type="common">Soft-shell clam</name>
    <dbReference type="NCBI Taxonomy" id="6604"/>
    <lineage>
        <taxon>Eukaryota</taxon>
        <taxon>Metazoa</taxon>
        <taxon>Spiralia</taxon>
        <taxon>Lophotrochozoa</taxon>
        <taxon>Mollusca</taxon>
        <taxon>Bivalvia</taxon>
        <taxon>Autobranchia</taxon>
        <taxon>Heteroconchia</taxon>
        <taxon>Euheterodonta</taxon>
        <taxon>Imparidentia</taxon>
        <taxon>Neoheterodontei</taxon>
        <taxon>Myida</taxon>
        <taxon>Myoidea</taxon>
        <taxon>Myidae</taxon>
        <taxon>Mya</taxon>
    </lineage>
</organism>
<feature type="domain" description="Fringe-like glycosyltransferase" evidence="13">
    <location>
        <begin position="116"/>
        <end position="233"/>
    </location>
</feature>
<keyword evidence="8" id="KW-0547">Nucleotide-binding</keyword>
<feature type="chain" id="PRO_5047116012" description="N-acetylgalactosaminide beta-1,3-galactosyltransferase" evidence="12">
    <location>
        <begin position="20"/>
        <end position="311"/>
    </location>
</feature>
<keyword evidence="10" id="KW-1133">Transmembrane helix</keyword>
<evidence type="ECO:0000256" key="10">
    <source>
        <dbReference type="ARBA" id="ARBA00022989"/>
    </source>
</evidence>
<evidence type="ECO:0000256" key="4">
    <source>
        <dbReference type="ARBA" id="ARBA00012557"/>
    </source>
</evidence>
<evidence type="ECO:0000256" key="6">
    <source>
        <dbReference type="ARBA" id="ARBA00022679"/>
    </source>
</evidence>
<evidence type="ECO:0000256" key="2">
    <source>
        <dbReference type="ARBA" id="ARBA00004922"/>
    </source>
</evidence>
<evidence type="ECO:0000256" key="1">
    <source>
        <dbReference type="ARBA" id="ARBA00004606"/>
    </source>
</evidence>
<name>A0ABY7DFA9_MYAAR</name>
<keyword evidence="9" id="KW-0735">Signal-anchor</keyword>
<comment type="pathway">
    <text evidence="2">Protein modification; protein glycosylation.</text>
</comment>
<comment type="similarity">
    <text evidence="3">Belongs to the glycosyltransferase 31 family. Beta3-Gal-T subfamily.</text>
</comment>
<evidence type="ECO:0000256" key="9">
    <source>
        <dbReference type="ARBA" id="ARBA00022968"/>
    </source>
</evidence>
<evidence type="ECO:0000313" key="15">
    <source>
        <dbReference type="Proteomes" id="UP001164746"/>
    </source>
</evidence>
<sequence>MNTHGLRLLMTFLFGLSIGYMFNEFLSGKCDHIAEEENSYVSDILQKNGVLSEHHVAETSVVADLLREKVRVLCWVMTLPANHFTRAEHVKNTWGGLFMSTGREDALPTVVLPVEEGREHLWMKTKMAFKHVYEHFRDKADWFLKADDDTYVIVENLRYMLKDKDAMKPVYFGRHFKAGKGKGFMSGGAGYVLSKRALTQLYTSLSDPSKCELSTRGAEDVELGKCLEMAGVKPEHHLIPGALQDNLWYWSLNKYPVVQGPGCCSDYAISFHYVNPNMMHVLEYMVYHLKPYGRNLITNVINCDEIHRTLT</sequence>
<evidence type="ECO:0000256" key="7">
    <source>
        <dbReference type="ARBA" id="ARBA00022692"/>
    </source>
</evidence>
<dbReference type="EMBL" id="CP111013">
    <property type="protein sequence ID" value="WAQ95666.1"/>
    <property type="molecule type" value="Genomic_DNA"/>
</dbReference>
<proteinExistence type="inferred from homology"/>
<evidence type="ECO:0000256" key="3">
    <source>
        <dbReference type="ARBA" id="ARBA00006462"/>
    </source>
</evidence>
<dbReference type="InterPro" id="IPR026050">
    <property type="entry name" value="C1GALT1/C1GALT1_chp1"/>
</dbReference>
<dbReference type="PANTHER" id="PTHR23033:SF14">
    <property type="entry name" value="GLYCOPROTEIN-N-ACETYLGALACTOSAMINE 3-BETA-GALACTOSYLTRANSFERASE 1-RELATED"/>
    <property type="match status" value="1"/>
</dbReference>
<keyword evidence="7" id="KW-0812">Transmembrane</keyword>
<keyword evidence="5" id="KW-0328">Glycosyltransferase</keyword>
<evidence type="ECO:0000256" key="8">
    <source>
        <dbReference type="ARBA" id="ARBA00022741"/>
    </source>
</evidence>
<dbReference type="Pfam" id="PF02434">
    <property type="entry name" value="Fringe"/>
    <property type="match status" value="1"/>
</dbReference>
<evidence type="ECO:0000313" key="14">
    <source>
        <dbReference type="EMBL" id="WAQ95666.1"/>
    </source>
</evidence>
<evidence type="ECO:0000259" key="13">
    <source>
        <dbReference type="Pfam" id="PF02434"/>
    </source>
</evidence>
<keyword evidence="12" id="KW-0732">Signal</keyword>
<evidence type="ECO:0000256" key="5">
    <source>
        <dbReference type="ARBA" id="ARBA00022676"/>
    </source>
</evidence>
<evidence type="ECO:0000256" key="11">
    <source>
        <dbReference type="ARBA" id="ARBA00023136"/>
    </source>
</evidence>
<reference evidence="14" key="1">
    <citation type="submission" date="2022-11" db="EMBL/GenBank/DDBJ databases">
        <title>Centuries of genome instability and evolution in soft-shell clam transmissible cancer (bioRxiv).</title>
        <authorList>
            <person name="Hart S.F.M."/>
            <person name="Yonemitsu M.A."/>
            <person name="Giersch R.M."/>
            <person name="Beal B.F."/>
            <person name="Arriagada G."/>
            <person name="Davis B.W."/>
            <person name="Ostrander E.A."/>
            <person name="Goff S.P."/>
            <person name="Metzger M.J."/>
        </authorList>
    </citation>
    <scope>NUCLEOTIDE SEQUENCE</scope>
    <source>
        <strain evidence="14">MELC-2E11</strain>
        <tissue evidence="14">Siphon/mantle</tissue>
    </source>
</reference>